<keyword evidence="1" id="KW-0614">Plasmid</keyword>
<geneLocation type="plasmid" evidence="1 2">
    <name>unnamed1</name>
</geneLocation>
<dbReference type="Proteomes" id="UP001239522">
    <property type="component" value="Plasmid unnamed1"/>
</dbReference>
<dbReference type="EMBL" id="CP120998">
    <property type="protein sequence ID" value="WLQ38382.1"/>
    <property type="molecule type" value="Genomic_DNA"/>
</dbReference>
<organism evidence="1 2">
    <name type="scientific">Streptomyces castrisilvae</name>
    <dbReference type="NCBI Taxonomy" id="3033811"/>
    <lineage>
        <taxon>Bacteria</taxon>
        <taxon>Bacillati</taxon>
        <taxon>Actinomycetota</taxon>
        <taxon>Actinomycetes</taxon>
        <taxon>Kitasatosporales</taxon>
        <taxon>Streptomycetaceae</taxon>
        <taxon>Streptomyces</taxon>
    </lineage>
</organism>
<sequence>MDRIREYLDQAGLLEAEEFPAIKDDVTELAREIIGDVESSFGM</sequence>
<dbReference type="RefSeq" id="WP_306061372.1">
    <property type="nucleotide sequence ID" value="NZ_CP120998.1"/>
</dbReference>
<accession>A0ABY9HWH6</accession>
<gene>
    <name evidence="1" type="ORF">P8A18_33175</name>
</gene>
<reference evidence="1 2" key="1">
    <citation type="submission" date="2023-03" db="EMBL/GenBank/DDBJ databases">
        <title>Isolation and description of six Streptomyces strains from soil environments, able to metabolize different microbial glucans.</title>
        <authorList>
            <person name="Widen T."/>
            <person name="Larsbrink J."/>
        </authorList>
    </citation>
    <scope>NUCLEOTIDE SEQUENCE [LARGE SCALE GENOMIC DNA]</scope>
    <source>
        <strain evidence="1 2">Mut1</strain>
        <plasmid evidence="1 2">unnamed1</plasmid>
    </source>
</reference>
<protein>
    <submittedName>
        <fullName evidence="1">Uncharacterized protein</fullName>
    </submittedName>
</protein>
<proteinExistence type="predicted"/>
<keyword evidence="2" id="KW-1185">Reference proteome</keyword>
<name>A0ABY9HWH6_9ACTN</name>
<evidence type="ECO:0000313" key="1">
    <source>
        <dbReference type="EMBL" id="WLQ38382.1"/>
    </source>
</evidence>
<evidence type="ECO:0000313" key="2">
    <source>
        <dbReference type="Proteomes" id="UP001239522"/>
    </source>
</evidence>